<dbReference type="Proteomes" id="UP000054632">
    <property type="component" value="Unassembled WGS sequence"/>
</dbReference>
<comment type="caution">
    <text evidence="3">The sequence shown here is derived from an EMBL/GenBank/DDBJ whole genome shotgun (WGS) entry which is preliminary data.</text>
</comment>
<dbReference type="Gene3D" id="3.30.1370.10">
    <property type="entry name" value="K Homology domain, type 1"/>
    <property type="match status" value="2"/>
</dbReference>
<proteinExistence type="predicted"/>
<dbReference type="GO" id="GO:0003723">
    <property type="term" value="F:RNA binding"/>
    <property type="evidence" value="ECO:0007669"/>
    <property type="project" value="UniProtKB-UniRule"/>
</dbReference>
<evidence type="ECO:0000313" key="3">
    <source>
        <dbReference type="EMBL" id="KRY73248.1"/>
    </source>
</evidence>
<keyword evidence="1" id="KW-0694">RNA-binding</keyword>
<reference evidence="3 4" key="1">
    <citation type="submission" date="2015-01" db="EMBL/GenBank/DDBJ databases">
        <title>Evolution of Trichinella species and genotypes.</title>
        <authorList>
            <person name="Korhonen P.K."/>
            <person name="Edoardo P."/>
            <person name="Giuseppe L.R."/>
            <person name="Gasser R.B."/>
        </authorList>
    </citation>
    <scope>NUCLEOTIDE SEQUENCE [LARGE SCALE GENOMIC DNA]</scope>
    <source>
        <strain evidence="3">ISS13</strain>
    </source>
</reference>
<feature type="domain" description="K Homology" evidence="2">
    <location>
        <begin position="63"/>
        <end position="133"/>
    </location>
</feature>
<dbReference type="SMART" id="SM00322">
    <property type="entry name" value="KH"/>
    <property type="match status" value="2"/>
</dbReference>
<dbReference type="EMBL" id="JYDR01000036">
    <property type="protein sequence ID" value="KRY73248.1"/>
    <property type="molecule type" value="Genomic_DNA"/>
</dbReference>
<dbReference type="InterPro" id="IPR004087">
    <property type="entry name" value="KH_dom"/>
</dbReference>
<evidence type="ECO:0000313" key="4">
    <source>
        <dbReference type="Proteomes" id="UP000054632"/>
    </source>
</evidence>
<dbReference type="InterPro" id="IPR055256">
    <property type="entry name" value="KH_1_KHDC4/BBP-like"/>
</dbReference>
<dbReference type="PROSITE" id="PS50084">
    <property type="entry name" value="KH_TYPE_1"/>
    <property type="match status" value="1"/>
</dbReference>
<accession>A0A0V1EHH8</accession>
<evidence type="ECO:0000259" key="2">
    <source>
        <dbReference type="SMART" id="SM00322"/>
    </source>
</evidence>
<sequence length="433" mass="49757">MCSRERFEEKLKQSQLAIDLLKDVENRTLRSMVMEHYIEELFGIDFFKQILIPPHPYGRVRRKKFTKVIATNEYNFNVASRIIGPKGSTVKTIERYSGCRVKLINTRSNPLHVKIVAKDYVNVAKWRIEKALEGIQHVLNNENYNVSLNQLGELAVRQGSCEKPPVSYHYRLKAFNRNDEAVNEENEEDEKELTAILFDSDDENDENFHVLKEKFCQSCGSELEMCTREQFQGKLRQSEKVIDVLNGIRDDAMRSMAMEQLVEELFSIDLFRTIPVPPVPSGSVINKVVTLRFVKSAYHFKIGSRIIGPAGSTVQAIVRYSGCQIRVCNVQRGLLDVHIIVNDYESVVDWRIEKAIEGINYVLMNENGQVSLNQLAEQVVRRGCREISSYNDNFANLADADEVVKEKLETEVERTAILFDSDDEIDDNFHGHE</sequence>
<name>A0A0V1EHH8_TRIPS</name>
<dbReference type="InterPro" id="IPR036612">
    <property type="entry name" value="KH_dom_type_1_sf"/>
</dbReference>
<organism evidence="3 4">
    <name type="scientific">Trichinella pseudospiralis</name>
    <name type="common">Parasitic roundworm</name>
    <dbReference type="NCBI Taxonomy" id="6337"/>
    <lineage>
        <taxon>Eukaryota</taxon>
        <taxon>Metazoa</taxon>
        <taxon>Ecdysozoa</taxon>
        <taxon>Nematoda</taxon>
        <taxon>Enoplea</taxon>
        <taxon>Dorylaimia</taxon>
        <taxon>Trichinellida</taxon>
        <taxon>Trichinellidae</taxon>
        <taxon>Trichinella</taxon>
    </lineage>
</organism>
<dbReference type="SUPFAM" id="SSF54791">
    <property type="entry name" value="Eukaryotic type KH-domain (KH-domain type I)"/>
    <property type="match status" value="2"/>
</dbReference>
<feature type="domain" description="K Homology" evidence="2">
    <location>
        <begin position="287"/>
        <end position="364"/>
    </location>
</feature>
<protein>
    <recommendedName>
        <fullName evidence="2">K Homology domain-containing protein</fullName>
    </recommendedName>
</protein>
<dbReference type="Pfam" id="PF22675">
    <property type="entry name" value="KH-I_KHDC4-BBP"/>
    <property type="match status" value="1"/>
</dbReference>
<gene>
    <name evidence="3" type="ORF">T4A_5055</name>
</gene>
<evidence type="ECO:0000256" key="1">
    <source>
        <dbReference type="PROSITE-ProRule" id="PRU00117"/>
    </source>
</evidence>
<dbReference type="AlphaFoldDB" id="A0A0V1EHH8"/>